<dbReference type="Pfam" id="PF01521">
    <property type="entry name" value="Fe-S_biosyn"/>
    <property type="match status" value="1"/>
</dbReference>
<dbReference type="InterPro" id="IPR000361">
    <property type="entry name" value="ATAP_core_dom"/>
</dbReference>
<evidence type="ECO:0000313" key="3">
    <source>
        <dbReference type="Proteomes" id="UP000464954"/>
    </source>
</evidence>
<dbReference type="Proteomes" id="UP000464954">
    <property type="component" value="Chromosome"/>
</dbReference>
<reference evidence="2 3" key="1">
    <citation type="submission" date="2020-01" db="EMBL/GenBank/DDBJ databases">
        <title>Ponticoccus aerotolerans gen. nov., sp. nov., an anaerobic bacterium and proposal of Ponticoccusceae fam. nov., Ponticoccusles ord. nov. and Ponticoccuse classis nov. in the phylum Kiritimatiellaeota.</title>
        <authorList>
            <person name="Zhou L.Y."/>
            <person name="Du Z.J."/>
        </authorList>
    </citation>
    <scope>NUCLEOTIDE SEQUENCE [LARGE SCALE GENOMIC DNA]</scope>
    <source>
        <strain evidence="2 3">S-5007</strain>
    </source>
</reference>
<organism evidence="2 3">
    <name type="scientific">Tichowtungia aerotolerans</name>
    <dbReference type="NCBI Taxonomy" id="2697043"/>
    <lineage>
        <taxon>Bacteria</taxon>
        <taxon>Pseudomonadati</taxon>
        <taxon>Kiritimatiellota</taxon>
        <taxon>Tichowtungiia</taxon>
        <taxon>Tichowtungiales</taxon>
        <taxon>Tichowtungiaceae</taxon>
        <taxon>Tichowtungia</taxon>
    </lineage>
</organism>
<accession>A0A6P1M5Y1</accession>
<proteinExistence type="predicted"/>
<feature type="domain" description="Core" evidence="1">
    <location>
        <begin position="2"/>
        <end position="84"/>
    </location>
</feature>
<dbReference type="InterPro" id="IPR035903">
    <property type="entry name" value="HesB-like_dom_sf"/>
</dbReference>
<dbReference type="RefSeq" id="WP_160629169.1">
    <property type="nucleotide sequence ID" value="NZ_CP047593.1"/>
</dbReference>
<dbReference type="EMBL" id="CP047593">
    <property type="protein sequence ID" value="QHI69990.1"/>
    <property type="molecule type" value="Genomic_DNA"/>
</dbReference>
<dbReference type="SUPFAM" id="SSF89360">
    <property type="entry name" value="HesB-like domain"/>
    <property type="match status" value="1"/>
</dbReference>
<dbReference type="AlphaFoldDB" id="A0A6P1M5Y1"/>
<keyword evidence="3" id="KW-1185">Reference proteome</keyword>
<protein>
    <recommendedName>
        <fullName evidence="1">Core domain-containing protein</fullName>
    </recommendedName>
</protein>
<evidence type="ECO:0000313" key="2">
    <source>
        <dbReference type="EMBL" id="QHI69990.1"/>
    </source>
</evidence>
<gene>
    <name evidence="2" type="ORF">GT409_11190</name>
</gene>
<dbReference type="KEGG" id="taer:GT409_11190"/>
<evidence type="ECO:0000259" key="1">
    <source>
        <dbReference type="Pfam" id="PF01521"/>
    </source>
</evidence>
<sequence>MKLTPAAEKRLKKLLPPEAAGFSVTGYIGTCRGSTPVLHPAECAADSQETITSNGITFFVNADIAGVFRECEMDYDPALFGKGLNAVWPHREGCACHQG</sequence>
<dbReference type="Gene3D" id="2.60.300.12">
    <property type="entry name" value="HesB-like domain"/>
    <property type="match status" value="1"/>
</dbReference>
<name>A0A6P1M5Y1_9BACT</name>